<evidence type="ECO:0000313" key="3">
    <source>
        <dbReference type="Proteomes" id="UP000624404"/>
    </source>
</evidence>
<protein>
    <submittedName>
        <fullName evidence="2">A408758f-014d-4926-b3f5-2a0681b78f8f</fullName>
    </submittedName>
</protein>
<evidence type="ECO:0000313" key="2">
    <source>
        <dbReference type="EMBL" id="CAD6455432.1"/>
    </source>
</evidence>
<sequence>MRVSFTLRSIQMRPSLSVQVVPPASRAPVIPGNAQAIWPSLQNNQEIIQTAVPNQGGIGEWYYIGLEFCCTQAVRNLVYPGDRITTQYELTNADKQATPAGQGPFNKALFAIEPQRGSTWDFGPVQWDQIGIKADTTRSDWCSSTISTLPLFLSLALKSIASTALLSLEIGHHPQHHRPPKQPLTSSLVLHPSWYFYPYHSFQGHSQCLPLGITTYHHLLKSFYVTITFTTVDGDNVLMTVRTNNCNSVSSAFTATKHGNNMGNVTGNVTSANGGDNDDRAPTQMFPLTIAWMAAMLVVICVLEIGAGI</sequence>
<keyword evidence="1" id="KW-0812">Transmembrane</keyword>
<keyword evidence="1" id="KW-1133">Transmembrane helix</keyword>
<feature type="transmembrane region" description="Helical" evidence="1">
    <location>
        <begin position="285"/>
        <end position="307"/>
    </location>
</feature>
<evidence type="ECO:0000256" key="1">
    <source>
        <dbReference type="SAM" id="Phobius"/>
    </source>
</evidence>
<comment type="caution">
    <text evidence="2">The sequence shown here is derived from an EMBL/GenBank/DDBJ whole genome shotgun (WGS) entry which is preliminary data.</text>
</comment>
<proteinExistence type="predicted"/>
<dbReference type="AlphaFoldDB" id="A0A8H2W3P9"/>
<dbReference type="OrthoDB" id="3360643at2759"/>
<accession>A0A8H2W3P9</accession>
<name>A0A8H2W3P9_9HELO</name>
<keyword evidence="3" id="KW-1185">Reference proteome</keyword>
<dbReference type="Proteomes" id="UP000624404">
    <property type="component" value="Unassembled WGS sequence"/>
</dbReference>
<keyword evidence="1" id="KW-0472">Membrane</keyword>
<organism evidence="2 3">
    <name type="scientific">Sclerotinia trifoliorum</name>
    <dbReference type="NCBI Taxonomy" id="28548"/>
    <lineage>
        <taxon>Eukaryota</taxon>
        <taxon>Fungi</taxon>
        <taxon>Dikarya</taxon>
        <taxon>Ascomycota</taxon>
        <taxon>Pezizomycotina</taxon>
        <taxon>Leotiomycetes</taxon>
        <taxon>Helotiales</taxon>
        <taxon>Sclerotiniaceae</taxon>
        <taxon>Sclerotinia</taxon>
    </lineage>
</organism>
<gene>
    <name evidence="2" type="ORF">SCLTRI_LOCUS10249</name>
</gene>
<dbReference type="EMBL" id="CAJHIA010000037">
    <property type="protein sequence ID" value="CAD6455432.1"/>
    <property type="molecule type" value="Genomic_DNA"/>
</dbReference>
<reference evidence="2" key="1">
    <citation type="submission" date="2020-10" db="EMBL/GenBank/DDBJ databases">
        <authorList>
            <person name="Kusch S."/>
        </authorList>
    </citation>
    <scope>NUCLEOTIDE SEQUENCE</scope>
    <source>
        <strain evidence="2">SwB9</strain>
    </source>
</reference>